<dbReference type="InterPro" id="IPR015500">
    <property type="entry name" value="Peptidase_S8_subtilisin-rel"/>
</dbReference>
<dbReference type="PROSITE" id="PS51892">
    <property type="entry name" value="SUBTILASE"/>
    <property type="match status" value="1"/>
</dbReference>
<keyword evidence="3 5" id="KW-0378">Hydrolase</keyword>
<keyword evidence="2 5" id="KW-0645">Protease</keyword>
<dbReference type="InterPro" id="IPR050131">
    <property type="entry name" value="Peptidase_S8_subtilisin-like"/>
</dbReference>
<dbReference type="InterPro" id="IPR023827">
    <property type="entry name" value="Peptidase_S8_Asp-AS"/>
</dbReference>
<proteinExistence type="inferred from homology"/>
<feature type="signal peptide" evidence="8">
    <location>
        <begin position="1"/>
        <end position="26"/>
    </location>
</feature>
<dbReference type="Gene3D" id="3.40.50.200">
    <property type="entry name" value="Peptidase S8/S53 domain"/>
    <property type="match status" value="1"/>
</dbReference>
<feature type="region of interest" description="Disordered" evidence="7">
    <location>
        <begin position="339"/>
        <end position="372"/>
    </location>
</feature>
<dbReference type="SUPFAM" id="SSF52743">
    <property type="entry name" value="Subtilisin-like"/>
    <property type="match status" value="1"/>
</dbReference>
<dbReference type="PANTHER" id="PTHR43806:SF11">
    <property type="entry name" value="CEREVISIN-RELATED"/>
    <property type="match status" value="1"/>
</dbReference>
<evidence type="ECO:0000256" key="3">
    <source>
        <dbReference type="ARBA" id="ARBA00022801"/>
    </source>
</evidence>
<evidence type="ECO:0000256" key="2">
    <source>
        <dbReference type="ARBA" id="ARBA00022670"/>
    </source>
</evidence>
<dbReference type="Pfam" id="PF00082">
    <property type="entry name" value="Peptidase_S8"/>
    <property type="match status" value="1"/>
</dbReference>
<sequence>MRKLASLVALVAATGSAGTVAGAASAATDESGARTYVVVYKDGASAAQAREDIARAGGRIVRENTAIGVATVEAESAAFADKAASSSALEGAAQNDPIGSVPQQRRKGQRELERVQGQRDASRGQRGRRFDRGAQAPGMVTGDPLSSLQWDMRMIDATPDGSYAVTQGTHDVRVGIIDTGIDGSHPDIAPNFDRELSRNFTVDDPVVDGPCEEEADQSCEDPADVDEDGHGTHVAGTIGAPLNGVGIGGVAPGVDLVSLRAGQDSGYFFLGPVLDALTYAGDHGVDVVNMSFYIDPWLFNCSSNPADSPAEQREQRLVVTATQRAIGYARDHGVTTIAAEGNGHTDLGRPVVDDTSPDYPDQESSPHHRDIDNSCLSMPTEADGVIGVTSVGPSERKAYYSDYGVEQADVSAPGGDFRDNFGTSLYRSPTNLILAPYPASLAAANGDIDETGTPTTPFVVADCTSGTCSYYQYLQGTSMAAPHAVGVAALIVARYGRRDRQNGGVRADPDLVEQVLKATADDHACPEQNPFDYPDPDLGDEYTALCEGSDSFNGFYGEGIVNALDAVTGRRGHHRPDR</sequence>
<reference evidence="10" key="1">
    <citation type="journal article" date="2022" name="Int. J. Syst. Evol. Microbiol.">
        <title>Pseudomonas aegrilactucae sp. nov. and Pseudomonas morbosilactucae sp. nov., pathogens causing bacterial rot of lettuce in Japan.</title>
        <authorList>
            <person name="Sawada H."/>
            <person name="Fujikawa T."/>
            <person name="Satou M."/>
        </authorList>
    </citation>
    <scope>NUCLEOTIDE SEQUENCE</scope>
    <source>
        <strain evidence="10">0166_1</strain>
    </source>
</reference>
<feature type="active site" description="Charge relay system" evidence="5">
    <location>
        <position position="230"/>
    </location>
</feature>
<dbReference type="AlphaFoldDB" id="A0A9E7C0G7"/>
<dbReference type="PANTHER" id="PTHR43806">
    <property type="entry name" value="PEPTIDASE S8"/>
    <property type="match status" value="1"/>
</dbReference>
<evidence type="ECO:0000256" key="4">
    <source>
        <dbReference type="ARBA" id="ARBA00022825"/>
    </source>
</evidence>
<evidence type="ECO:0000256" key="1">
    <source>
        <dbReference type="ARBA" id="ARBA00011073"/>
    </source>
</evidence>
<name>A0A9E7C0G7_9ACTN</name>
<dbReference type="InterPro" id="IPR022398">
    <property type="entry name" value="Peptidase_S8_His-AS"/>
</dbReference>
<dbReference type="InterPro" id="IPR023828">
    <property type="entry name" value="Peptidase_S8_Ser-AS"/>
</dbReference>
<dbReference type="RefSeq" id="WP_259315071.1">
    <property type="nucleotide sequence ID" value="NZ_CP087164.1"/>
</dbReference>
<feature type="region of interest" description="Disordered" evidence="7">
    <location>
        <begin position="88"/>
        <end position="145"/>
    </location>
</feature>
<dbReference type="PRINTS" id="PR00723">
    <property type="entry name" value="SUBTILISIN"/>
</dbReference>
<evidence type="ECO:0000313" key="11">
    <source>
        <dbReference type="Proteomes" id="UP001162834"/>
    </source>
</evidence>
<evidence type="ECO:0000256" key="7">
    <source>
        <dbReference type="SAM" id="MobiDB-lite"/>
    </source>
</evidence>
<keyword evidence="11" id="KW-1185">Reference proteome</keyword>
<dbReference type="Proteomes" id="UP001162834">
    <property type="component" value="Chromosome"/>
</dbReference>
<feature type="active site" description="Charge relay system" evidence="5">
    <location>
        <position position="478"/>
    </location>
</feature>
<keyword evidence="8" id="KW-0732">Signal</keyword>
<feature type="compositionally biased region" description="Acidic residues" evidence="7">
    <location>
        <begin position="211"/>
        <end position="227"/>
    </location>
</feature>
<keyword evidence="4 5" id="KW-0720">Serine protease</keyword>
<evidence type="ECO:0000256" key="8">
    <source>
        <dbReference type="SAM" id="SignalP"/>
    </source>
</evidence>
<evidence type="ECO:0000259" key="9">
    <source>
        <dbReference type="Pfam" id="PF00082"/>
    </source>
</evidence>
<dbReference type="KEGG" id="sbae:DSM104329_01771"/>
<dbReference type="GO" id="GO:0006508">
    <property type="term" value="P:proteolysis"/>
    <property type="evidence" value="ECO:0007669"/>
    <property type="project" value="UniProtKB-KW"/>
</dbReference>
<evidence type="ECO:0000256" key="5">
    <source>
        <dbReference type="PROSITE-ProRule" id="PRU01240"/>
    </source>
</evidence>
<dbReference type="InterPro" id="IPR000209">
    <property type="entry name" value="Peptidase_S8/S53_dom"/>
</dbReference>
<accession>A0A9E7C0G7</accession>
<feature type="compositionally biased region" description="Basic and acidic residues" evidence="7">
    <location>
        <begin position="109"/>
        <end position="132"/>
    </location>
</feature>
<feature type="active site" description="Charge relay system" evidence="5">
    <location>
        <position position="178"/>
    </location>
</feature>
<evidence type="ECO:0000256" key="6">
    <source>
        <dbReference type="RuleBase" id="RU003355"/>
    </source>
</evidence>
<comment type="similarity">
    <text evidence="1 5 6">Belongs to the peptidase S8 family.</text>
</comment>
<dbReference type="PROSITE" id="PS00137">
    <property type="entry name" value="SUBTILASE_HIS"/>
    <property type="match status" value="1"/>
</dbReference>
<organism evidence="10 11">
    <name type="scientific">Capillimicrobium parvum</name>
    <dbReference type="NCBI Taxonomy" id="2884022"/>
    <lineage>
        <taxon>Bacteria</taxon>
        <taxon>Bacillati</taxon>
        <taxon>Actinomycetota</taxon>
        <taxon>Thermoleophilia</taxon>
        <taxon>Solirubrobacterales</taxon>
        <taxon>Capillimicrobiaceae</taxon>
        <taxon>Capillimicrobium</taxon>
    </lineage>
</organism>
<feature type="region of interest" description="Disordered" evidence="7">
    <location>
        <begin position="211"/>
        <end position="230"/>
    </location>
</feature>
<dbReference type="PROSITE" id="PS00136">
    <property type="entry name" value="SUBTILASE_ASP"/>
    <property type="match status" value="1"/>
</dbReference>
<dbReference type="PROSITE" id="PS00138">
    <property type="entry name" value="SUBTILASE_SER"/>
    <property type="match status" value="1"/>
</dbReference>
<dbReference type="GO" id="GO:0004252">
    <property type="term" value="F:serine-type endopeptidase activity"/>
    <property type="evidence" value="ECO:0007669"/>
    <property type="project" value="UniProtKB-UniRule"/>
</dbReference>
<feature type="domain" description="Peptidase S8/S53" evidence="9">
    <location>
        <begin position="171"/>
        <end position="523"/>
    </location>
</feature>
<feature type="chain" id="PRO_5039660301" description="Peptidase S8/S53 domain-containing protein" evidence="8">
    <location>
        <begin position="27"/>
        <end position="578"/>
    </location>
</feature>
<dbReference type="EMBL" id="CP087164">
    <property type="protein sequence ID" value="UGS35383.1"/>
    <property type="molecule type" value="Genomic_DNA"/>
</dbReference>
<dbReference type="InterPro" id="IPR036852">
    <property type="entry name" value="Peptidase_S8/S53_dom_sf"/>
</dbReference>
<gene>
    <name evidence="10" type="ORF">DSM104329_01771</name>
</gene>
<evidence type="ECO:0000313" key="10">
    <source>
        <dbReference type="EMBL" id="UGS35383.1"/>
    </source>
</evidence>
<protein>
    <recommendedName>
        <fullName evidence="9">Peptidase S8/S53 domain-containing protein</fullName>
    </recommendedName>
</protein>